<accession>A0A6L5X1U8</accession>
<comment type="caution">
    <text evidence="2">The sequence shown here is derived from an EMBL/GenBank/DDBJ whole genome shotgun (WGS) entry which is preliminary data.</text>
</comment>
<dbReference type="GO" id="GO:0003677">
    <property type="term" value="F:DNA binding"/>
    <property type="evidence" value="ECO:0007669"/>
    <property type="project" value="InterPro"/>
</dbReference>
<dbReference type="EMBL" id="VULZ01000001">
    <property type="protein sequence ID" value="MSS13615.1"/>
    <property type="molecule type" value="Genomic_DNA"/>
</dbReference>
<dbReference type="InterPro" id="IPR001387">
    <property type="entry name" value="Cro/C1-type_HTH"/>
</dbReference>
<dbReference type="Proteomes" id="UP000481852">
    <property type="component" value="Unassembled WGS sequence"/>
</dbReference>
<dbReference type="SMART" id="SM00530">
    <property type="entry name" value="HTH_XRE"/>
    <property type="match status" value="1"/>
</dbReference>
<evidence type="ECO:0000313" key="3">
    <source>
        <dbReference type="Proteomes" id="UP000481852"/>
    </source>
</evidence>
<sequence length="81" mass="9166">MIRIKLSRVMGDRRISQSELSRITGIGKHAINDLYQDLTDRVSLSQLDTICDALGCSLDEILEWTANDPKGKTRDLPSRKH</sequence>
<dbReference type="PROSITE" id="PS50943">
    <property type="entry name" value="HTH_CROC1"/>
    <property type="match status" value="1"/>
</dbReference>
<dbReference type="CDD" id="cd00093">
    <property type="entry name" value="HTH_XRE"/>
    <property type="match status" value="1"/>
</dbReference>
<dbReference type="InterPro" id="IPR010982">
    <property type="entry name" value="Lambda_DNA-bd_dom_sf"/>
</dbReference>
<dbReference type="Pfam" id="PF13443">
    <property type="entry name" value="HTH_26"/>
    <property type="match status" value="1"/>
</dbReference>
<organism evidence="2 3">
    <name type="scientific">Porcincola intestinalis</name>
    <dbReference type="NCBI Taxonomy" id="2606632"/>
    <lineage>
        <taxon>Bacteria</taxon>
        <taxon>Bacillati</taxon>
        <taxon>Bacillota</taxon>
        <taxon>Clostridia</taxon>
        <taxon>Lachnospirales</taxon>
        <taxon>Lachnospiraceae</taxon>
        <taxon>Porcincola</taxon>
    </lineage>
</organism>
<reference evidence="2 3" key="1">
    <citation type="submission" date="2019-08" db="EMBL/GenBank/DDBJ databases">
        <title>In-depth cultivation of the pig gut microbiome towards novel bacterial diversity and tailored functional studies.</title>
        <authorList>
            <person name="Wylensek D."/>
            <person name="Hitch T.C.A."/>
            <person name="Clavel T."/>
        </authorList>
    </citation>
    <scope>NUCLEOTIDE SEQUENCE [LARGE SCALE GENOMIC DNA]</scope>
    <source>
        <strain evidence="2 3">Oil+RF-744-WCA-WT-11</strain>
    </source>
</reference>
<keyword evidence="3" id="KW-1185">Reference proteome</keyword>
<dbReference type="AlphaFoldDB" id="A0A6L5X1U8"/>
<gene>
    <name evidence="2" type="ORF">FYJ35_00875</name>
</gene>
<protein>
    <submittedName>
        <fullName evidence="2">Helix-turn-helix transcriptional regulator</fullName>
    </submittedName>
</protein>
<feature type="domain" description="HTH cro/C1-type" evidence="1">
    <location>
        <begin position="13"/>
        <end position="61"/>
    </location>
</feature>
<proteinExistence type="predicted"/>
<name>A0A6L5X1U8_9FIRM</name>
<evidence type="ECO:0000259" key="1">
    <source>
        <dbReference type="PROSITE" id="PS50943"/>
    </source>
</evidence>
<dbReference type="RefSeq" id="WP_154521754.1">
    <property type="nucleotide sequence ID" value="NZ_JAXFDQ010000013.1"/>
</dbReference>
<evidence type="ECO:0000313" key="2">
    <source>
        <dbReference type="EMBL" id="MSS13615.1"/>
    </source>
</evidence>
<dbReference type="Gene3D" id="1.10.260.40">
    <property type="entry name" value="lambda repressor-like DNA-binding domains"/>
    <property type="match status" value="1"/>
</dbReference>
<dbReference type="SUPFAM" id="SSF47413">
    <property type="entry name" value="lambda repressor-like DNA-binding domains"/>
    <property type="match status" value="1"/>
</dbReference>